<evidence type="ECO:0000313" key="2">
    <source>
        <dbReference type="Proteomes" id="UP001497453"/>
    </source>
</evidence>
<protein>
    <submittedName>
        <fullName evidence="1">Uncharacterized protein</fullName>
    </submittedName>
</protein>
<organism evidence="1 2">
    <name type="scientific">Somion occarium</name>
    <dbReference type="NCBI Taxonomy" id="3059160"/>
    <lineage>
        <taxon>Eukaryota</taxon>
        <taxon>Fungi</taxon>
        <taxon>Dikarya</taxon>
        <taxon>Basidiomycota</taxon>
        <taxon>Agaricomycotina</taxon>
        <taxon>Agaricomycetes</taxon>
        <taxon>Polyporales</taxon>
        <taxon>Cerrenaceae</taxon>
        <taxon>Somion</taxon>
    </lineage>
</organism>
<name>A0ABP1DDR8_9APHY</name>
<evidence type="ECO:0000313" key="1">
    <source>
        <dbReference type="EMBL" id="CAL1705992.1"/>
    </source>
</evidence>
<sequence>MESSQLKKSCGSGDKSSPVRAVHDLPVNLTAVSHMEDPIFRRPSLCRHQNMPNTVRVIPKPTTDNQDRTIWEVLQLCNQGSATVPSARFKAIQHLTFPNLHGIDIMRIRILTLKGYCHEGRRLMSPF</sequence>
<reference evidence="2" key="1">
    <citation type="submission" date="2024-04" db="EMBL/GenBank/DDBJ databases">
        <authorList>
            <person name="Shaw F."/>
            <person name="Minotto A."/>
        </authorList>
    </citation>
    <scope>NUCLEOTIDE SEQUENCE [LARGE SCALE GENOMIC DNA]</scope>
</reference>
<gene>
    <name evidence="1" type="ORF">GFSPODELE1_LOCUS5680</name>
</gene>
<proteinExistence type="predicted"/>
<accession>A0ABP1DDR8</accession>
<keyword evidence="2" id="KW-1185">Reference proteome</keyword>
<dbReference type="Proteomes" id="UP001497453">
    <property type="component" value="Chromosome 4"/>
</dbReference>
<dbReference type="EMBL" id="OZ037947">
    <property type="protein sequence ID" value="CAL1705992.1"/>
    <property type="molecule type" value="Genomic_DNA"/>
</dbReference>